<dbReference type="EMBL" id="JACORT010000002">
    <property type="protein sequence ID" value="MBC5782732.1"/>
    <property type="molecule type" value="Genomic_DNA"/>
</dbReference>
<dbReference type="RefSeq" id="WP_187075482.1">
    <property type="nucleotide sequence ID" value="NZ_JACORT010000002.1"/>
</dbReference>
<dbReference type="CDD" id="cd07012">
    <property type="entry name" value="PBP2_Bug_TTT"/>
    <property type="match status" value="1"/>
</dbReference>
<keyword evidence="4" id="KW-1185">Reference proteome</keyword>
<dbReference type="InterPro" id="IPR042100">
    <property type="entry name" value="Bug_dom1"/>
</dbReference>
<sequence length="345" mass="35826">MKSTLARASSAGLLLAAACTASFAQNTTAPLVIKKAPPTAAAVPVTTWPTKPVKLLIGFPPGSVQDLSARAISEQLSKVLGQPVLVENKSGAAGTIAGDQVAKASDQHTFGVMNNSQLTIAKMLNPAIGYDPERDLAPVALIGTTPMVLVVSAQAAGSTPQEWLTWLRNQGSKASYGSPGTGTPGHLGMELVKSRAGFDAMHVPYQGNPHIITAMIGGQLQAALLPPGLALQQVKAGKMKAVGVTSERRSVLASDLPTLREVGVMGADVELWTALAGPASLPPAVREKMAAAVIEVVKGEETRQRLIGVGWQPAPSTAEGLKIRIKTDVKSFGGIIMMRNIRAES</sequence>
<protein>
    <submittedName>
        <fullName evidence="3">Tripartite tricarboxylate transporter substrate binding protein</fullName>
    </submittedName>
</protein>
<reference evidence="3" key="1">
    <citation type="submission" date="2020-08" db="EMBL/GenBank/DDBJ databases">
        <title>Ramlibacter sp. USB13 16S ribosomal RNA gene genome sequencing and assembly.</title>
        <authorList>
            <person name="Kang M."/>
        </authorList>
    </citation>
    <scope>NUCLEOTIDE SEQUENCE</scope>
    <source>
        <strain evidence="3">USB13</strain>
    </source>
</reference>
<dbReference type="PANTHER" id="PTHR42928:SF5">
    <property type="entry name" value="BLR1237 PROTEIN"/>
    <property type="match status" value="1"/>
</dbReference>
<keyword evidence="2" id="KW-0732">Signal</keyword>
<dbReference type="Gene3D" id="3.40.190.150">
    <property type="entry name" value="Bordetella uptake gene, domain 1"/>
    <property type="match status" value="1"/>
</dbReference>
<accession>A0A923MN65</accession>
<feature type="chain" id="PRO_5036860745" evidence="2">
    <location>
        <begin position="25"/>
        <end position="345"/>
    </location>
</feature>
<dbReference type="PROSITE" id="PS51257">
    <property type="entry name" value="PROKAR_LIPOPROTEIN"/>
    <property type="match status" value="1"/>
</dbReference>
<evidence type="ECO:0000256" key="2">
    <source>
        <dbReference type="SAM" id="SignalP"/>
    </source>
</evidence>
<dbReference type="PIRSF" id="PIRSF017082">
    <property type="entry name" value="YflP"/>
    <property type="match status" value="1"/>
</dbReference>
<comment type="caution">
    <text evidence="3">The sequence shown here is derived from an EMBL/GenBank/DDBJ whole genome shotgun (WGS) entry which is preliminary data.</text>
</comment>
<dbReference type="InterPro" id="IPR005064">
    <property type="entry name" value="BUG"/>
</dbReference>
<dbReference type="Proteomes" id="UP000608513">
    <property type="component" value="Unassembled WGS sequence"/>
</dbReference>
<organism evidence="3 4">
    <name type="scientific">Ramlibacter cellulosilyticus</name>
    <dbReference type="NCBI Taxonomy" id="2764187"/>
    <lineage>
        <taxon>Bacteria</taxon>
        <taxon>Pseudomonadati</taxon>
        <taxon>Pseudomonadota</taxon>
        <taxon>Betaproteobacteria</taxon>
        <taxon>Burkholderiales</taxon>
        <taxon>Comamonadaceae</taxon>
        <taxon>Ramlibacter</taxon>
    </lineage>
</organism>
<dbReference type="PANTHER" id="PTHR42928">
    <property type="entry name" value="TRICARBOXYLATE-BINDING PROTEIN"/>
    <property type="match status" value="1"/>
</dbReference>
<gene>
    <name evidence="3" type="ORF">H8N03_07225</name>
</gene>
<dbReference type="Pfam" id="PF03401">
    <property type="entry name" value="TctC"/>
    <property type="match status" value="1"/>
</dbReference>
<proteinExistence type="inferred from homology"/>
<evidence type="ECO:0000313" key="4">
    <source>
        <dbReference type="Proteomes" id="UP000608513"/>
    </source>
</evidence>
<dbReference type="Gene3D" id="3.40.190.10">
    <property type="entry name" value="Periplasmic binding protein-like II"/>
    <property type="match status" value="1"/>
</dbReference>
<dbReference type="AlphaFoldDB" id="A0A923MN65"/>
<comment type="similarity">
    <text evidence="1">Belongs to the UPF0065 (bug) family.</text>
</comment>
<evidence type="ECO:0000313" key="3">
    <source>
        <dbReference type="EMBL" id="MBC5782732.1"/>
    </source>
</evidence>
<feature type="signal peptide" evidence="2">
    <location>
        <begin position="1"/>
        <end position="24"/>
    </location>
</feature>
<dbReference type="SUPFAM" id="SSF53850">
    <property type="entry name" value="Periplasmic binding protein-like II"/>
    <property type="match status" value="1"/>
</dbReference>
<name>A0A923MN65_9BURK</name>
<evidence type="ECO:0000256" key="1">
    <source>
        <dbReference type="ARBA" id="ARBA00006987"/>
    </source>
</evidence>